<proteinExistence type="predicted"/>
<dbReference type="Pfam" id="PF00005">
    <property type="entry name" value="ABC_tran"/>
    <property type="match status" value="1"/>
</dbReference>
<dbReference type="Proteomes" id="UP000243140">
    <property type="component" value="Unassembled WGS sequence"/>
</dbReference>
<dbReference type="InterPro" id="IPR003439">
    <property type="entry name" value="ABC_transporter-like_ATP-bd"/>
</dbReference>
<evidence type="ECO:0000313" key="5">
    <source>
        <dbReference type="EMBL" id="ORA79131.1"/>
    </source>
</evidence>
<feature type="region of interest" description="Disordered" evidence="3">
    <location>
        <begin position="251"/>
        <end position="278"/>
    </location>
</feature>
<dbReference type="SUPFAM" id="SSF52540">
    <property type="entry name" value="P-loop containing nucleoside triphosphate hydrolases"/>
    <property type="match status" value="1"/>
</dbReference>
<evidence type="ECO:0000256" key="3">
    <source>
        <dbReference type="SAM" id="MobiDB-lite"/>
    </source>
</evidence>
<feature type="domain" description="ABC transporter" evidence="4">
    <location>
        <begin position="3"/>
        <end position="235"/>
    </location>
</feature>
<name>A0ABX3SMD5_MYCMA</name>
<organism evidence="5 6">
    <name type="scientific">Mycobacterium malmoense</name>
    <dbReference type="NCBI Taxonomy" id="1780"/>
    <lineage>
        <taxon>Bacteria</taxon>
        <taxon>Bacillati</taxon>
        <taxon>Actinomycetota</taxon>
        <taxon>Actinomycetes</taxon>
        <taxon>Mycobacteriales</taxon>
        <taxon>Mycobacteriaceae</taxon>
        <taxon>Mycobacterium</taxon>
    </lineage>
</organism>
<keyword evidence="6" id="KW-1185">Reference proteome</keyword>
<keyword evidence="2" id="KW-0067">ATP-binding</keyword>
<dbReference type="EMBL" id="MVHV01000024">
    <property type="protein sequence ID" value="ORA79131.1"/>
    <property type="molecule type" value="Genomic_DNA"/>
</dbReference>
<gene>
    <name evidence="5" type="ORF">BST29_19990</name>
</gene>
<evidence type="ECO:0000256" key="2">
    <source>
        <dbReference type="ARBA" id="ARBA00022840"/>
    </source>
</evidence>
<evidence type="ECO:0000313" key="6">
    <source>
        <dbReference type="Proteomes" id="UP000243140"/>
    </source>
</evidence>
<dbReference type="InterPro" id="IPR027417">
    <property type="entry name" value="P-loop_NTPase"/>
</dbReference>
<protein>
    <submittedName>
        <fullName evidence="5">Histidinol phosphatase</fullName>
    </submittedName>
</protein>
<feature type="compositionally biased region" description="Polar residues" evidence="3">
    <location>
        <begin position="252"/>
        <end position="269"/>
    </location>
</feature>
<dbReference type="InterPro" id="IPR003593">
    <property type="entry name" value="AAA+_ATPase"/>
</dbReference>
<keyword evidence="1" id="KW-0547">Nucleotide-binding</keyword>
<comment type="caution">
    <text evidence="5">The sequence shown here is derived from an EMBL/GenBank/DDBJ whole genome shotgun (WGS) entry which is preliminary data.</text>
</comment>
<dbReference type="SMART" id="SM00382">
    <property type="entry name" value="AAA"/>
    <property type="match status" value="1"/>
</dbReference>
<reference evidence="5 6" key="1">
    <citation type="submission" date="2017-02" db="EMBL/GenBank/DDBJ databases">
        <title>The new phylogeny of genus Mycobacterium.</title>
        <authorList>
            <person name="Tortoli E."/>
            <person name="Trovato A."/>
            <person name="Cirillo D.M."/>
        </authorList>
    </citation>
    <scope>NUCLEOTIDE SEQUENCE [LARGE SCALE GENOMIC DNA]</scope>
    <source>
        <strain evidence="5 6">IP1130001</strain>
    </source>
</reference>
<evidence type="ECO:0000259" key="4">
    <source>
        <dbReference type="PROSITE" id="PS50893"/>
    </source>
</evidence>
<dbReference type="PANTHER" id="PTHR42794:SF2">
    <property type="entry name" value="ABC TRANSPORTER ATP-BINDING PROTEIN"/>
    <property type="match status" value="1"/>
</dbReference>
<evidence type="ECO:0000256" key="1">
    <source>
        <dbReference type="ARBA" id="ARBA00022741"/>
    </source>
</evidence>
<accession>A0ABX3SMD5</accession>
<dbReference type="Gene3D" id="3.40.50.300">
    <property type="entry name" value="P-loop containing nucleotide triphosphate hydrolases"/>
    <property type="match status" value="1"/>
</dbReference>
<dbReference type="PROSITE" id="PS50893">
    <property type="entry name" value="ABC_TRANSPORTER_2"/>
    <property type="match status" value="1"/>
</dbReference>
<dbReference type="PANTHER" id="PTHR42794">
    <property type="entry name" value="HEMIN IMPORT ATP-BINDING PROTEIN HMUV"/>
    <property type="match status" value="1"/>
</dbReference>
<sequence>MRLSLNGVSVSVDSTPIVSDCTIVVAAGEKVALVGPNGSGKTTLLKTIYRSVRPLAGTVLLNGDNLTNLRQREVARRAAVVAQELPPESNFSVEDIVALGRAPHQGALDRESKTDREVVADSLERAGMLPHRNRVFSTLSGGEKQRTLMARALAQRTPLLLLDEPTNHLDVCAALELLELMQRLEISTLCVLHDLNLAAAYFDRIYVLANGRIITGGTPAEVLTPELVREVFDVNTHRLIHPVTGRPLLAFSPNSTPNSANTDPTTAQPHSCAAASKL</sequence>
<dbReference type="CDD" id="cd03214">
    <property type="entry name" value="ABC_Iron-Siderophores_B12_Hemin"/>
    <property type="match status" value="1"/>
</dbReference>